<dbReference type="Proteomes" id="UP000660862">
    <property type="component" value="Unassembled WGS sequence"/>
</dbReference>
<dbReference type="EMBL" id="BMER01000002">
    <property type="protein sequence ID" value="GGG90543.1"/>
    <property type="molecule type" value="Genomic_DNA"/>
</dbReference>
<organism evidence="1 2">
    <name type="scientific">Parapedobacter pyrenivorans</name>
    <dbReference type="NCBI Taxonomy" id="1305674"/>
    <lineage>
        <taxon>Bacteria</taxon>
        <taxon>Pseudomonadati</taxon>
        <taxon>Bacteroidota</taxon>
        <taxon>Sphingobacteriia</taxon>
        <taxon>Sphingobacteriales</taxon>
        <taxon>Sphingobacteriaceae</taxon>
        <taxon>Parapedobacter</taxon>
    </lineage>
</organism>
<gene>
    <name evidence="1" type="ORF">GCM10007415_26330</name>
</gene>
<evidence type="ECO:0000313" key="1">
    <source>
        <dbReference type="EMBL" id="GGG90543.1"/>
    </source>
</evidence>
<dbReference type="AlphaFoldDB" id="A0A917HVB5"/>
<dbReference type="InterPro" id="IPR011463">
    <property type="entry name" value="DUF1569"/>
</dbReference>
<keyword evidence="2" id="KW-1185">Reference proteome</keyword>
<dbReference type="Pfam" id="PF07606">
    <property type="entry name" value="DUF1569"/>
    <property type="match status" value="1"/>
</dbReference>
<comment type="caution">
    <text evidence="1">The sequence shown here is derived from an EMBL/GenBank/DDBJ whole genome shotgun (WGS) entry which is preliminary data.</text>
</comment>
<name>A0A917HVB5_9SPHI</name>
<reference evidence="1" key="1">
    <citation type="journal article" date="2014" name="Int. J. Syst. Evol. Microbiol.">
        <title>Complete genome sequence of Corynebacterium casei LMG S-19264T (=DSM 44701T), isolated from a smear-ripened cheese.</title>
        <authorList>
            <consortium name="US DOE Joint Genome Institute (JGI-PGF)"/>
            <person name="Walter F."/>
            <person name="Albersmeier A."/>
            <person name="Kalinowski J."/>
            <person name="Ruckert C."/>
        </authorList>
    </citation>
    <scope>NUCLEOTIDE SEQUENCE</scope>
    <source>
        <strain evidence="1">CGMCC 1.12195</strain>
    </source>
</reference>
<proteinExistence type="predicted"/>
<accession>A0A917HVB5</accession>
<dbReference type="RefSeq" id="WP_188506505.1">
    <property type="nucleotide sequence ID" value="NZ_BMER01000002.1"/>
</dbReference>
<sequence>MKTVFDKLIQDELTNRIELLNESHKPIWGKMNVFQMARHCTNWGEWVQGTGKYTDHIYKQDFFGKLFGKAALKSNTKNDKPMAKHMPAGIHVIKEAELGDLAAEKARWVGLIAGYTHFSNDRFIHDFFGKMSKEQIGIFSYKHFDHHLRQFGIS</sequence>
<reference evidence="1" key="2">
    <citation type="submission" date="2020-09" db="EMBL/GenBank/DDBJ databases">
        <authorList>
            <person name="Sun Q."/>
            <person name="Zhou Y."/>
        </authorList>
    </citation>
    <scope>NUCLEOTIDE SEQUENCE</scope>
    <source>
        <strain evidence="1">CGMCC 1.12195</strain>
    </source>
</reference>
<protein>
    <recommendedName>
        <fullName evidence="3">DinB superfamily protein</fullName>
    </recommendedName>
</protein>
<evidence type="ECO:0000313" key="2">
    <source>
        <dbReference type="Proteomes" id="UP000660862"/>
    </source>
</evidence>
<evidence type="ECO:0008006" key="3">
    <source>
        <dbReference type="Google" id="ProtNLM"/>
    </source>
</evidence>